<evidence type="ECO:0000313" key="2">
    <source>
        <dbReference type="EMBL" id="CAK9086682.1"/>
    </source>
</evidence>
<sequence>MEELEQEVPDERCADQALKDRVKTCDSLASTHAAQDIFQVRTEVTDGLPVEKWNTPVEHSVNEVNEITEVQVKIEDPEPAKDPKEDEVEVATEREWTFRKKLLMAWYLAMTVVYFVYRSQEISIFTPAAFELRWQDSAGLLFALSFLMTRKPSYLIYAINPFRNVLLVMLQAIFPELSERRTNPEYYRNICSASIQLCCGCAIWFFTTPQPIGDGTSWALQMPCLDGPCLRERRPCFQKWFIRVVNSLLLLTGIAATVIALEEQTDSFRTLHTEDHGWKIILSIVLGISEEVSWRSVYMADNNNSIQAFTWGMNHVVAGTGIDNPWVYGIVSAAYAFLLGVSPSVGLRCFNHAAVEYFVIDNLVKPEGHPIWLPQSVSHIV</sequence>
<protein>
    <submittedName>
        <fullName evidence="2">Uncharacterized protein</fullName>
    </submittedName>
</protein>
<accession>A0ABP0QEL8</accession>
<evidence type="ECO:0000313" key="4">
    <source>
        <dbReference type="Proteomes" id="UP001642484"/>
    </source>
</evidence>
<comment type="caution">
    <text evidence="2">The sequence shown here is derived from an EMBL/GenBank/DDBJ whole genome shotgun (WGS) entry which is preliminary data.</text>
</comment>
<gene>
    <name evidence="2" type="ORF">CCMP2556_LOCUS41977</name>
    <name evidence="3" type="ORF">CCMP2556_LOCUS50112</name>
</gene>
<proteinExistence type="predicted"/>
<feature type="transmembrane region" description="Helical" evidence="1">
    <location>
        <begin position="240"/>
        <end position="261"/>
    </location>
</feature>
<keyword evidence="1" id="KW-0812">Transmembrane</keyword>
<keyword evidence="1" id="KW-0472">Membrane</keyword>
<evidence type="ECO:0000313" key="3">
    <source>
        <dbReference type="EMBL" id="CAK9107361.1"/>
    </source>
</evidence>
<feature type="transmembrane region" description="Helical" evidence="1">
    <location>
        <begin position="102"/>
        <end position="117"/>
    </location>
</feature>
<reference evidence="2 4" key="1">
    <citation type="submission" date="2024-02" db="EMBL/GenBank/DDBJ databases">
        <authorList>
            <person name="Chen Y."/>
            <person name="Shah S."/>
            <person name="Dougan E. K."/>
            <person name="Thang M."/>
            <person name="Chan C."/>
        </authorList>
    </citation>
    <scope>NUCLEOTIDE SEQUENCE [LARGE SCALE GENOMIC DNA]</scope>
</reference>
<keyword evidence="1" id="KW-1133">Transmembrane helix</keyword>
<evidence type="ECO:0000256" key="1">
    <source>
        <dbReference type="SAM" id="Phobius"/>
    </source>
</evidence>
<keyword evidence="4" id="KW-1185">Reference proteome</keyword>
<dbReference type="EMBL" id="CAXAMN010026973">
    <property type="protein sequence ID" value="CAK9107361.1"/>
    <property type="molecule type" value="Genomic_DNA"/>
</dbReference>
<dbReference type="Proteomes" id="UP001642484">
    <property type="component" value="Unassembled WGS sequence"/>
</dbReference>
<name>A0ABP0QEL8_9DINO</name>
<dbReference type="EMBL" id="CAXAMN010024439">
    <property type="protein sequence ID" value="CAK9086682.1"/>
    <property type="molecule type" value="Genomic_DNA"/>
</dbReference>
<organism evidence="2 4">
    <name type="scientific">Durusdinium trenchii</name>
    <dbReference type="NCBI Taxonomy" id="1381693"/>
    <lineage>
        <taxon>Eukaryota</taxon>
        <taxon>Sar</taxon>
        <taxon>Alveolata</taxon>
        <taxon>Dinophyceae</taxon>
        <taxon>Suessiales</taxon>
        <taxon>Symbiodiniaceae</taxon>
        <taxon>Durusdinium</taxon>
    </lineage>
</organism>